<gene>
    <name evidence="1" type="ORF">OPT61_g2818</name>
</gene>
<dbReference type="Proteomes" id="UP001153331">
    <property type="component" value="Unassembled WGS sequence"/>
</dbReference>
<protein>
    <submittedName>
        <fullName evidence="1">Uncharacterized protein</fullName>
    </submittedName>
</protein>
<sequence>MSMVLSHRDSYVPQNATVDIRMKQTWVSAISPSETYKFGDSRCQTDRERIAQAYANETQDTATVIMKLTAAAAITVLGLAVANPVELTERQSCPKVYLFGARETTVPQSNAYGTAGGLVNQVKAAFPGSGSEAIVYPACGGQASCGGISYDNSATQGTAAVVKAVTDYNQKCPSTQIVLVGYSQGGQIMDNALCGGAGATLTGNALKAVKAAIFMGDPHNRAGLPYNVGTCKAQGFAARPAGFQCSPANTSIIQSYCDAADPYCCTGNDANAHQQYVNIYGSQALAFIKTKVTA</sequence>
<comment type="caution">
    <text evidence="1">The sequence shown here is derived from an EMBL/GenBank/DDBJ whole genome shotgun (WGS) entry which is preliminary data.</text>
</comment>
<keyword evidence="2" id="KW-1185">Reference proteome</keyword>
<dbReference type="EMBL" id="JAPHNI010000133">
    <property type="protein sequence ID" value="KAJ8115571.1"/>
    <property type="molecule type" value="Genomic_DNA"/>
</dbReference>
<organism evidence="1 2">
    <name type="scientific">Boeremia exigua</name>
    <dbReference type="NCBI Taxonomy" id="749465"/>
    <lineage>
        <taxon>Eukaryota</taxon>
        <taxon>Fungi</taxon>
        <taxon>Dikarya</taxon>
        <taxon>Ascomycota</taxon>
        <taxon>Pezizomycotina</taxon>
        <taxon>Dothideomycetes</taxon>
        <taxon>Pleosporomycetidae</taxon>
        <taxon>Pleosporales</taxon>
        <taxon>Pleosporineae</taxon>
        <taxon>Didymellaceae</taxon>
        <taxon>Boeremia</taxon>
    </lineage>
</organism>
<proteinExistence type="predicted"/>
<evidence type="ECO:0000313" key="2">
    <source>
        <dbReference type="Proteomes" id="UP001153331"/>
    </source>
</evidence>
<name>A0ACC2IKC7_9PLEO</name>
<accession>A0ACC2IKC7</accession>
<reference evidence="1" key="1">
    <citation type="submission" date="2022-11" db="EMBL/GenBank/DDBJ databases">
        <title>Genome Sequence of Boeremia exigua.</title>
        <authorList>
            <person name="Buettner E."/>
        </authorList>
    </citation>
    <scope>NUCLEOTIDE SEQUENCE</scope>
    <source>
        <strain evidence="1">CU02</strain>
    </source>
</reference>
<evidence type="ECO:0000313" key="1">
    <source>
        <dbReference type="EMBL" id="KAJ8115571.1"/>
    </source>
</evidence>